<organism evidence="1 2">
    <name type="scientific">Streptomyces gelaticus</name>
    <dbReference type="NCBI Taxonomy" id="285446"/>
    <lineage>
        <taxon>Bacteria</taxon>
        <taxon>Bacillati</taxon>
        <taxon>Actinomycetota</taxon>
        <taxon>Actinomycetes</taxon>
        <taxon>Kitasatosporales</taxon>
        <taxon>Streptomycetaceae</taxon>
        <taxon>Streptomyces</taxon>
    </lineage>
</organism>
<dbReference type="PROSITE" id="PS51257">
    <property type="entry name" value="PROKAR_LIPOPROTEIN"/>
    <property type="match status" value="1"/>
</dbReference>
<evidence type="ECO:0000313" key="1">
    <source>
        <dbReference type="EMBL" id="GGV95936.1"/>
    </source>
</evidence>
<gene>
    <name evidence="1" type="ORF">GCM10015535_64480</name>
</gene>
<name>A0ABQ2WBF1_9ACTN</name>
<reference evidence="2" key="1">
    <citation type="journal article" date="2019" name="Int. J. Syst. Evol. Microbiol.">
        <title>The Global Catalogue of Microorganisms (GCM) 10K type strain sequencing project: providing services to taxonomists for standard genome sequencing and annotation.</title>
        <authorList>
            <consortium name="The Broad Institute Genomics Platform"/>
            <consortium name="The Broad Institute Genome Sequencing Center for Infectious Disease"/>
            <person name="Wu L."/>
            <person name="Ma J."/>
        </authorList>
    </citation>
    <scope>NUCLEOTIDE SEQUENCE [LARGE SCALE GENOMIC DNA]</scope>
    <source>
        <strain evidence="2">JCM 4376</strain>
    </source>
</reference>
<keyword evidence="2" id="KW-1185">Reference proteome</keyword>
<proteinExistence type="predicted"/>
<dbReference type="RefSeq" id="WP_189547809.1">
    <property type="nucleotide sequence ID" value="NZ_BMTF01000035.1"/>
</dbReference>
<dbReference type="EMBL" id="BMTF01000035">
    <property type="protein sequence ID" value="GGV95936.1"/>
    <property type="molecule type" value="Genomic_DNA"/>
</dbReference>
<evidence type="ECO:0008006" key="3">
    <source>
        <dbReference type="Google" id="ProtNLM"/>
    </source>
</evidence>
<comment type="caution">
    <text evidence="1">The sequence shown here is derived from an EMBL/GenBank/DDBJ whole genome shotgun (WGS) entry which is preliminary data.</text>
</comment>
<evidence type="ECO:0000313" key="2">
    <source>
        <dbReference type="Proteomes" id="UP000660675"/>
    </source>
</evidence>
<accession>A0ABQ2WBF1</accession>
<sequence length="341" mass="35240">MARRGSGACAALSVVIASGCGTSDAAKNDDDSKRPRTALVTALRQVQDTHLTRGWIEFGDVAGVRSRSGGGSSSKRDPLLGYGEPKLADAAALLPDLTGIDPFAARTALSVGRPPDPVGFLYGSFNTTAIGSKLRKLGYTKHGLADGEATWVIRDHHKIDEKDPLAQLGIVTALNVVRVSSRHIVYGGASADIDQALTGTRPLADNEAVGGIADCLGQVEAAQIGLDLKIAATPLGIGASGSPGTDATQVICMTTASQDAAEAIASAWPGRVKSTTSALSAEPWSNLLTQPRAEVIGGPYHVVRLTARPTGSTRVLFDAWTSEDLGPLLTGAKPDPETSAR</sequence>
<protein>
    <recommendedName>
        <fullName evidence="3">Lipoprotein</fullName>
    </recommendedName>
</protein>
<dbReference type="Proteomes" id="UP000660675">
    <property type="component" value="Unassembled WGS sequence"/>
</dbReference>